<dbReference type="Proteomes" id="UP000265703">
    <property type="component" value="Unassembled WGS sequence"/>
</dbReference>
<sequence length="306" mass="35863">MIYDDLYQVNINLNHDYQFLIYTGSSEQIMPLPLFNANTVNPKRLYEIIKGVSLKQKDLGHIYITHDGISLKSGAIGQFQAVSFIPCEFFHSYNFNGTEPLEIVIALKDLYGVLGITQDDDAQDEDNDVGEFILPENSFYESDLDQEDLQQQIITEENDRIRDDDNESISNDDFKFNYQQFEASFKYEKEGATFDVELFDDTSSNIVEIVPLLQDPLHDIPEPPNMIFFFKILCYELRMILKDCLKTGSKVQLNGYKNEITILRFSSRNEYRFVEHNIKSEAFYQYRIIEDFQFTYVKGWTFNRIM</sequence>
<organism evidence="1 2">
    <name type="scientific">Glomus cerebriforme</name>
    <dbReference type="NCBI Taxonomy" id="658196"/>
    <lineage>
        <taxon>Eukaryota</taxon>
        <taxon>Fungi</taxon>
        <taxon>Fungi incertae sedis</taxon>
        <taxon>Mucoromycota</taxon>
        <taxon>Glomeromycotina</taxon>
        <taxon>Glomeromycetes</taxon>
        <taxon>Glomerales</taxon>
        <taxon>Glomeraceae</taxon>
        <taxon>Glomus</taxon>
    </lineage>
</organism>
<comment type="caution">
    <text evidence="1">The sequence shown here is derived from an EMBL/GenBank/DDBJ whole genome shotgun (WGS) entry which is preliminary data.</text>
</comment>
<dbReference type="GO" id="GO:0000077">
    <property type="term" value="P:DNA damage checkpoint signaling"/>
    <property type="evidence" value="ECO:0007669"/>
    <property type="project" value="InterPro"/>
</dbReference>
<dbReference type="EMBL" id="QKYT01000002">
    <property type="protein sequence ID" value="RIA99655.1"/>
    <property type="molecule type" value="Genomic_DNA"/>
</dbReference>
<dbReference type="Gene3D" id="3.70.10.10">
    <property type="match status" value="1"/>
</dbReference>
<keyword evidence="2" id="KW-1185">Reference proteome</keyword>
<evidence type="ECO:0000313" key="2">
    <source>
        <dbReference type="Proteomes" id="UP000265703"/>
    </source>
</evidence>
<reference evidence="1 2" key="1">
    <citation type="submission" date="2018-06" db="EMBL/GenBank/DDBJ databases">
        <title>Comparative genomics reveals the genomic features of Rhizophagus irregularis, R. cerebriforme, R. diaphanum and Gigaspora rosea, and their symbiotic lifestyle signature.</title>
        <authorList>
            <person name="Morin E."/>
            <person name="San Clemente H."/>
            <person name="Chen E.C.H."/>
            <person name="De La Providencia I."/>
            <person name="Hainaut M."/>
            <person name="Kuo A."/>
            <person name="Kohler A."/>
            <person name="Murat C."/>
            <person name="Tang N."/>
            <person name="Roy S."/>
            <person name="Loubradou J."/>
            <person name="Henrissat B."/>
            <person name="Grigoriev I.V."/>
            <person name="Corradi N."/>
            <person name="Roux C."/>
            <person name="Martin F.M."/>
        </authorList>
    </citation>
    <scope>NUCLEOTIDE SEQUENCE [LARGE SCALE GENOMIC DNA]</scope>
    <source>
        <strain evidence="1 2">DAOM 227022</strain>
    </source>
</reference>
<dbReference type="AlphaFoldDB" id="A0A397TSM6"/>
<accession>A0A397TSM6</accession>
<dbReference type="OrthoDB" id="2418237at2759"/>
<gene>
    <name evidence="1" type="ORF">C1645_173239</name>
</gene>
<dbReference type="Pfam" id="PF02144">
    <property type="entry name" value="Rad1"/>
    <property type="match status" value="1"/>
</dbReference>
<evidence type="ECO:0000313" key="1">
    <source>
        <dbReference type="EMBL" id="RIA99655.1"/>
    </source>
</evidence>
<proteinExistence type="predicted"/>
<dbReference type="InterPro" id="IPR003021">
    <property type="entry name" value="Rad1_Rec1_Rad17"/>
</dbReference>
<protein>
    <submittedName>
        <fullName evidence="1">Uncharacterized protein</fullName>
    </submittedName>
</protein>
<name>A0A397TSM6_9GLOM</name>